<keyword evidence="4" id="KW-1185">Reference proteome</keyword>
<dbReference type="SUPFAM" id="SSF51679">
    <property type="entry name" value="Bacterial luciferase-like"/>
    <property type="match status" value="1"/>
</dbReference>
<protein>
    <submittedName>
        <fullName evidence="3">LLM class flavin-dependent oxidoreductase</fullName>
    </submittedName>
</protein>
<name>A0A4V0YYV3_KTERU</name>
<dbReference type="FunFam" id="3.20.20.30:FF:000002">
    <property type="entry name" value="LLM class flavin-dependent oxidoreductase"/>
    <property type="match status" value="1"/>
</dbReference>
<evidence type="ECO:0000313" key="4">
    <source>
        <dbReference type="Proteomes" id="UP000290365"/>
    </source>
</evidence>
<dbReference type="GO" id="GO:0016705">
    <property type="term" value="F:oxidoreductase activity, acting on paired donors, with incorporation or reduction of molecular oxygen"/>
    <property type="evidence" value="ECO:0007669"/>
    <property type="project" value="InterPro"/>
</dbReference>
<dbReference type="Proteomes" id="UP000290365">
    <property type="component" value="Chromosome"/>
</dbReference>
<dbReference type="PANTHER" id="PTHR30137">
    <property type="entry name" value="LUCIFERASE-LIKE MONOOXYGENASE"/>
    <property type="match status" value="1"/>
</dbReference>
<dbReference type="NCBIfam" id="TIGR03558">
    <property type="entry name" value="oxido_grp_1"/>
    <property type="match status" value="1"/>
</dbReference>
<dbReference type="Gene3D" id="3.20.20.30">
    <property type="entry name" value="Luciferase-like domain"/>
    <property type="match status" value="1"/>
</dbReference>
<dbReference type="OrthoDB" id="9780518at2"/>
<dbReference type="CDD" id="cd00347">
    <property type="entry name" value="Flavin_utilizing_monoxygenases"/>
    <property type="match status" value="1"/>
</dbReference>
<dbReference type="InterPro" id="IPR050766">
    <property type="entry name" value="Bact_Lucif_Oxidored"/>
</dbReference>
<dbReference type="KEGG" id="kbs:EPA93_16595"/>
<evidence type="ECO:0000259" key="2">
    <source>
        <dbReference type="Pfam" id="PF00296"/>
    </source>
</evidence>
<dbReference type="AlphaFoldDB" id="A0A4V0YYV3"/>
<comment type="similarity">
    <text evidence="1">To bacterial alkanal monooxygenase alpha and beta chains.</text>
</comment>
<feature type="domain" description="Luciferase-like" evidence="2">
    <location>
        <begin position="6"/>
        <end position="309"/>
    </location>
</feature>
<dbReference type="InterPro" id="IPR011251">
    <property type="entry name" value="Luciferase-like_dom"/>
</dbReference>
<dbReference type="Pfam" id="PF00296">
    <property type="entry name" value="Bac_luciferase"/>
    <property type="match status" value="1"/>
</dbReference>
<evidence type="ECO:0000313" key="3">
    <source>
        <dbReference type="EMBL" id="QBD77521.1"/>
    </source>
</evidence>
<reference evidence="3 4" key="1">
    <citation type="submission" date="2019-01" db="EMBL/GenBank/DDBJ databases">
        <title>Ktedonosporobacter rubrisoli SCAWS-G2.</title>
        <authorList>
            <person name="Huang Y."/>
            <person name="Yan B."/>
        </authorList>
    </citation>
    <scope>NUCLEOTIDE SEQUENCE [LARGE SCALE GENOMIC DNA]</scope>
    <source>
        <strain evidence="3 4">SCAWS-G2</strain>
    </source>
</reference>
<dbReference type="PANTHER" id="PTHR30137:SF6">
    <property type="entry name" value="LUCIFERASE-LIKE MONOOXYGENASE"/>
    <property type="match status" value="1"/>
</dbReference>
<accession>A0A4V0YYV3</accession>
<sequence>MKIPLSILDLSPIDSGISSGQALQNTIKLAQLADRLGYTRYWLAEHHNTDMLASSAPEIMIAHVAQATTRIRVGSGGVMLPNHSPLKVAEMFRVLESLHPGRIDLGIGRAPGTDPRTALALRRSREALAADDFPEQLAELFAFVGERGGFPEGHPFRTVKASPDDVPLPPLWLLGSSDYSAQAAGELGIGFAFAHHIQPGFALPAINLYRARFKPSKWLEKPEVILATSVICADTEERAEELAASMRLAWARLRSGRPGPIPSPEEAKAHNYTPIEQEIIREYATRQTVGSPSAVKEKLLALQEETGADELMLMAPVYGYENRVRAYELLAQAFDLPVAEGSSASLS</sequence>
<dbReference type="InterPro" id="IPR036661">
    <property type="entry name" value="Luciferase-like_sf"/>
</dbReference>
<evidence type="ECO:0000256" key="1">
    <source>
        <dbReference type="ARBA" id="ARBA00007789"/>
    </source>
</evidence>
<organism evidence="3 4">
    <name type="scientific">Ktedonosporobacter rubrisoli</name>
    <dbReference type="NCBI Taxonomy" id="2509675"/>
    <lineage>
        <taxon>Bacteria</taxon>
        <taxon>Bacillati</taxon>
        <taxon>Chloroflexota</taxon>
        <taxon>Ktedonobacteria</taxon>
        <taxon>Ktedonobacterales</taxon>
        <taxon>Ktedonosporobacteraceae</taxon>
        <taxon>Ktedonosporobacter</taxon>
    </lineage>
</organism>
<dbReference type="GO" id="GO:0005829">
    <property type="term" value="C:cytosol"/>
    <property type="evidence" value="ECO:0007669"/>
    <property type="project" value="TreeGrafter"/>
</dbReference>
<dbReference type="InterPro" id="IPR019949">
    <property type="entry name" value="CmoO-like"/>
</dbReference>
<dbReference type="RefSeq" id="WP_129888577.1">
    <property type="nucleotide sequence ID" value="NZ_CP035758.1"/>
</dbReference>
<dbReference type="EMBL" id="CP035758">
    <property type="protein sequence ID" value="QBD77521.1"/>
    <property type="molecule type" value="Genomic_DNA"/>
</dbReference>
<proteinExistence type="predicted"/>
<gene>
    <name evidence="3" type="ORF">EPA93_16595</name>
</gene>